<feature type="domain" description="Protein kinase" evidence="8">
    <location>
        <begin position="14"/>
        <end position="372"/>
    </location>
</feature>
<reference evidence="9 10" key="1">
    <citation type="submission" date="2024-04" db="EMBL/GenBank/DDBJ databases">
        <title>Tritrichomonas musculus Genome.</title>
        <authorList>
            <person name="Alves-Ferreira E."/>
            <person name="Grigg M."/>
            <person name="Lorenzi H."/>
            <person name="Galac M."/>
        </authorList>
    </citation>
    <scope>NUCLEOTIDE SEQUENCE [LARGE SCALE GENOMIC DNA]</scope>
    <source>
        <strain evidence="9 10">EAF2021</strain>
    </source>
</reference>
<evidence type="ECO:0000256" key="5">
    <source>
        <dbReference type="ARBA" id="ARBA00022840"/>
    </source>
</evidence>
<keyword evidence="1" id="KW-0723">Serine/threonine-protein kinase</keyword>
<keyword evidence="4" id="KW-0418">Kinase</keyword>
<dbReference type="PROSITE" id="PS50011">
    <property type="entry name" value="PROTEIN_KINASE_DOM"/>
    <property type="match status" value="1"/>
</dbReference>
<dbReference type="InterPro" id="IPR011009">
    <property type="entry name" value="Kinase-like_dom_sf"/>
</dbReference>
<dbReference type="Pfam" id="PF00069">
    <property type="entry name" value="Pkinase"/>
    <property type="match status" value="2"/>
</dbReference>
<evidence type="ECO:0000256" key="7">
    <source>
        <dbReference type="SAM" id="MobiDB-lite"/>
    </source>
</evidence>
<evidence type="ECO:0000256" key="4">
    <source>
        <dbReference type="ARBA" id="ARBA00022777"/>
    </source>
</evidence>
<comment type="caution">
    <text evidence="9">The sequence shown here is derived from an EMBL/GenBank/DDBJ whole genome shotgun (WGS) entry which is preliminary data.</text>
</comment>
<feature type="binding site" evidence="6">
    <location>
        <position position="43"/>
    </location>
    <ligand>
        <name>ATP</name>
        <dbReference type="ChEBI" id="CHEBI:30616"/>
    </ligand>
</feature>
<name>A0ABR2K5K6_9EUKA</name>
<dbReference type="PANTHER" id="PTHR24345">
    <property type="entry name" value="SERINE/THREONINE-PROTEIN KINASE PLK"/>
    <property type="match status" value="1"/>
</dbReference>
<dbReference type="InterPro" id="IPR008271">
    <property type="entry name" value="Ser/Thr_kinase_AS"/>
</dbReference>
<keyword evidence="2" id="KW-0808">Transferase</keyword>
<evidence type="ECO:0000256" key="1">
    <source>
        <dbReference type="ARBA" id="ARBA00022527"/>
    </source>
</evidence>
<evidence type="ECO:0000259" key="8">
    <source>
        <dbReference type="PROSITE" id="PS50011"/>
    </source>
</evidence>
<dbReference type="SMART" id="SM00220">
    <property type="entry name" value="S_TKc"/>
    <property type="match status" value="1"/>
</dbReference>
<keyword evidence="3 6" id="KW-0547">Nucleotide-binding</keyword>
<dbReference type="InterPro" id="IPR000719">
    <property type="entry name" value="Prot_kinase_dom"/>
</dbReference>
<dbReference type="Gene3D" id="1.10.510.10">
    <property type="entry name" value="Transferase(Phosphotransferase) domain 1"/>
    <property type="match status" value="1"/>
</dbReference>
<dbReference type="PANTHER" id="PTHR24345:SF0">
    <property type="entry name" value="CELL CYCLE SERINE_THREONINE-PROTEIN KINASE CDC5_MSD2"/>
    <property type="match status" value="1"/>
</dbReference>
<dbReference type="SUPFAM" id="SSF56112">
    <property type="entry name" value="Protein kinase-like (PK-like)"/>
    <property type="match status" value="1"/>
</dbReference>
<feature type="region of interest" description="Disordered" evidence="7">
    <location>
        <begin position="524"/>
        <end position="572"/>
    </location>
</feature>
<evidence type="ECO:0000256" key="3">
    <source>
        <dbReference type="ARBA" id="ARBA00022741"/>
    </source>
</evidence>
<evidence type="ECO:0000256" key="2">
    <source>
        <dbReference type="ARBA" id="ARBA00022679"/>
    </source>
</evidence>
<dbReference type="EMBL" id="JAPFFF010000007">
    <property type="protein sequence ID" value="KAK8886197.1"/>
    <property type="molecule type" value="Genomic_DNA"/>
</dbReference>
<dbReference type="Proteomes" id="UP001470230">
    <property type="component" value="Unassembled WGS sequence"/>
</dbReference>
<dbReference type="PROSITE" id="PS00107">
    <property type="entry name" value="PROTEIN_KINASE_ATP"/>
    <property type="match status" value="1"/>
</dbReference>
<accession>A0ABR2K5K6</accession>
<feature type="compositionally biased region" description="Polar residues" evidence="7">
    <location>
        <begin position="524"/>
        <end position="537"/>
    </location>
</feature>
<feature type="region of interest" description="Disordered" evidence="7">
    <location>
        <begin position="590"/>
        <end position="613"/>
    </location>
</feature>
<keyword evidence="10" id="KW-1185">Reference proteome</keyword>
<evidence type="ECO:0000313" key="10">
    <source>
        <dbReference type="Proteomes" id="UP001470230"/>
    </source>
</evidence>
<dbReference type="InterPro" id="IPR017441">
    <property type="entry name" value="Protein_kinase_ATP_BS"/>
</dbReference>
<gene>
    <name evidence="9" type="ORF">M9Y10_041657</name>
</gene>
<sequence length="613" mass="69610">MTDNFAVDFLRHGFELRSKLGSGTMGNVYLVFSQRYNLFFAAKQILKNRHAPITDDETTIPLSKSRKTNFQSDTFHNLSPLVQSSTEEHLFENPNFKNDSQDQNAQIKLDYNTNTSLSKISIQQILNADGNIISEESKNEIKSLMMLDHPNIVKIYEVFEEGDYLYIILEYCENNSLKDFISLKEGKRLQGKELFNFVLQMTLAVQYCHSMRIVHRDIKPANFLLDHYYRLKLADFGLSMTNVSTDPNNEVKVCGSPAYMSPELLIYRKGRSIAKSSTNFFSIIDKEEPSFNGPIDLYKADIWALGINIYEIAVGKKPFVGTIDQIRKQVMHSFEKPNEIEDTTLIKLLRGMLQINSSARYNMEQILSSEYFIKNGFTDSKSTINSSSVQIALGKSHLSSSTPLSVITPPLSNTKSYVFNHFNTRCTNSTSSFFIKRPTKNTRNKNRQQTSNLPNITLNFYPIKSSRPQSIIAPQIVNTNVQFMKPNSLSYQETIYNQFADAQKITSLNDSPNTDINALQIPTLKNHSNKTQHFSNSDQKDTHYDNDLSNSNSNSSMGSRESEQNQQDTSSIKMKDVFVGIGSGRLLTSNSISKGNKNSQNFKATQPTFIQNK</sequence>
<dbReference type="PROSITE" id="PS00108">
    <property type="entry name" value="PROTEIN_KINASE_ST"/>
    <property type="match status" value="1"/>
</dbReference>
<evidence type="ECO:0000313" key="9">
    <source>
        <dbReference type="EMBL" id="KAK8886197.1"/>
    </source>
</evidence>
<proteinExistence type="predicted"/>
<organism evidence="9 10">
    <name type="scientific">Tritrichomonas musculus</name>
    <dbReference type="NCBI Taxonomy" id="1915356"/>
    <lineage>
        <taxon>Eukaryota</taxon>
        <taxon>Metamonada</taxon>
        <taxon>Parabasalia</taxon>
        <taxon>Tritrichomonadida</taxon>
        <taxon>Tritrichomonadidae</taxon>
        <taxon>Tritrichomonas</taxon>
    </lineage>
</organism>
<evidence type="ECO:0000256" key="6">
    <source>
        <dbReference type="PROSITE-ProRule" id="PRU10141"/>
    </source>
</evidence>
<keyword evidence="5 6" id="KW-0067">ATP-binding</keyword>
<protein>
    <recommendedName>
        <fullName evidence="8">Protein kinase domain-containing protein</fullName>
    </recommendedName>
</protein>